<gene>
    <name evidence="2" type="ORF">CK501_01795</name>
</gene>
<sequence>MPRWQDHASAIASGFLGDWLQARESPLAMPMQVRHQGRALDTGAPEVPDASGTLVFLIHGLTELESVWSYRHEPDNGYGPELARALGGTSLALRYNTGLPVYRNGEMMAEELETLIENWPVPVANLILIGHSMGGLLIRAACHHGRQSGHQWCRSVGSCVYIGSPHDGSWLARGAHRVAEHLAAMPKDYLRVAGEFIDLRSEGIRNLSRGEVTRPDAQEPPLLPSVDHYVVSGLLTRNQAHPVNTLFGDALVQEPSARGDERSGWVLRDIANFPGIHHVRLAHEPKVARQLKEWLT</sequence>
<proteinExistence type="predicted"/>
<dbReference type="EMBL" id="NSKD01000001">
    <property type="protein sequence ID" value="PAU82484.1"/>
    <property type="molecule type" value="Genomic_DNA"/>
</dbReference>
<dbReference type="AlphaFoldDB" id="A0A2A2FCL9"/>
<dbReference type="Gene3D" id="3.40.50.1820">
    <property type="entry name" value="alpha/beta hydrolase"/>
    <property type="match status" value="1"/>
</dbReference>
<organism evidence="2 3">
    <name type="scientific">Halovibrio salipaludis</name>
    <dbReference type="NCBI Taxonomy" id="2032626"/>
    <lineage>
        <taxon>Bacteria</taxon>
        <taxon>Pseudomonadati</taxon>
        <taxon>Pseudomonadota</taxon>
        <taxon>Gammaproteobacteria</taxon>
        <taxon>Oceanospirillales</taxon>
        <taxon>Halomonadaceae</taxon>
        <taxon>Halovibrio</taxon>
    </lineage>
</organism>
<dbReference type="GO" id="GO:0016788">
    <property type="term" value="F:hydrolase activity, acting on ester bonds"/>
    <property type="evidence" value="ECO:0007669"/>
    <property type="project" value="InterPro"/>
</dbReference>
<dbReference type="InterPro" id="IPR029058">
    <property type="entry name" value="AB_hydrolase_fold"/>
</dbReference>
<name>A0A2A2FCL9_9GAMM</name>
<dbReference type="InterPro" id="IPR012908">
    <property type="entry name" value="PGAP1-ab_dom-like"/>
</dbReference>
<evidence type="ECO:0000313" key="2">
    <source>
        <dbReference type="EMBL" id="PAU82484.1"/>
    </source>
</evidence>
<evidence type="ECO:0000313" key="3">
    <source>
        <dbReference type="Proteomes" id="UP000218896"/>
    </source>
</evidence>
<evidence type="ECO:0000259" key="1">
    <source>
        <dbReference type="Pfam" id="PF07819"/>
    </source>
</evidence>
<accession>A0A2A2FCL9</accession>
<dbReference type="OrthoDB" id="869379at2"/>
<dbReference type="Proteomes" id="UP000218896">
    <property type="component" value="Unassembled WGS sequence"/>
</dbReference>
<dbReference type="Pfam" id="PF07819">
    <property type="entry name" value="PGAP1"/>
    <property type="match status" value="1"/>
</dbReference>
<keyword evidence="3" id="KW-1185">Reference proteome</keyword>
<feature type="domain" description="GPI inositol-deacylase PGAP1-like alpha/beta" evidence="1">
    <location>
        <begin position="122"/>
        <end position="172"/>
    </location>
</feature>
<reference evidence="2 3" key="1">
    <citation type="submission" date="2017-08" db="EMBL/GenBank/DDBJ databases">
        <title>Halovibrio sewagensis sp. nov., isolated from wastewater of high salinity.</title>
        <authorList>
            <person name="Dong X."/>
            <person name="Zhang G."/>
        </authorList>
    </citation>
    <scope>NUCLEOTIDE SEQUENCE [LARGE SCALE GENOMIC DNA]</scope>
    <source>
        <strain evidence="2 3">YL5-2</strain>
    </source>
</reference>
<comment type="caution">
    <text evidence="2">The sequence shown here is derived from an EMBL/GenBank/DDBJ whole genome shotgun (WGS) entry which is preliminary data.</text>
</comment>
<dbReference type="SUPFAM" id="SSF53474">
    <property type="entry name" value="alpha/beta-Hydrolases"/>
    <property type="match status" value="1"/>
</dbReference>
<protein>
    <recommendedName>
        <fullName evidence="1">GPI inositol-deacylase PGAP1-like alpha/beta domain-containing protein</fullName>
    </recommendedName>
</protein>